<comment type="caution">
    <text evidence="1">The sequence shown here is derived from an EMBL/GenBank/DDBJ whole genome shotgun (WGS) entry which is preliminary data.</text>
</comment>
<dbReference type="EMBL" id="JAMKFB020000013">
    <property type="protein sequence ID" value="KAL0177779.1"/>
    <property type="molecule type" value="Genomic_DNA"/>
</dbReference>
<dbReference type="PANTHER" id="PTHR34343">
    <property type="entry name" value="SEROLOGICALLY DEFINED COLON CANCER ANTIGEN 8"/>
    <property type="match status" value="1"/>
</dbReference>
<gene>
    <name evidence="1" type="ORF">M9458_026673</name>
</gene>
<dbReference type="PANTHER" id="PTHR34343:SF1">
    <property type="entry name" value="SEROLOGICALLY DEFINED COLON CANCER ANTIGEN 8"/>
    <property type="match status" value="1"/>
</dbReference>
<feature type="non-terminal residue" evidence="1">
    <location>
        <position position="63"/>
    </location>
</feature>
<dbReference type="Pfam" id="PF15964">
    <property type="entry name" value="CCCAP"/>
    <property type="match status" value="1"/>
</dbReference>
<keyword evidence="2" id="KW-1185">Reference proteome</keyword>
<accession>A0ABD0PUR8</accession>
<dbReference type="AlphaFoldDB" id="A0ABD0PUR8"/>
<organism evidence="1 2">
    <name type="scientific">Cirrhinus mrigala</name>
    <name type="common">Mrigala</name>
    <dbReference type="NCBI Taxonomy" id="683832"/>
    <lineage>
        <taxon>Eukaryota</taxon>
        <taxon>Metazoa</taxon>
        <taxon>Chordata</taxon>
        <taxon>Craniata</taxon>
        <taxon>Vertebrata</taxon>
        <taxon>Euteleostomi</taxon>
        <taxon>Actinopterygii</taxon>
        <taxon>Neopterygii</taxon>
        <taxon>Teleostei</taxon>
        <taxon>Ostariophysi</taxon>
        <taxon>Cypriniformes</taxon>
        <taxon>Cyprinidae</taxon>
        <taxon>Labeoninae</taxon>
        <taxon>Labeonini</taxon>
        <taxon>Cirrhinus</taxon>
    </lineage>
</organism>
<sequence length="63" mass="6985">KDLVSIQKEYEETKERLRHKEAMAVAAGSGQRVGGLCLKCAQHEAVLAETHSNVHVQSIERLT</sequence>
<dbReference type="InterPro" id="IPR031887">
    <property type="entry name" value="SDCCAG8"/>
</dbReference>
<reference evidence="1 2" key="1">
    <citation type="submission" date="2024-05" db="EMBL/GenBank/DDBJ databases">
        <title>Genome sequencing and assembly of Indian major carp, Cirrhinus mrigala (Hamilton, 1822).</title>
        <authorList>
            <person name="Mohindra V."/>
            <person name="Chowdhury L.M."/>
            <person name="Lal K."/>
            <person name="Jena J.K."/>
        </authorList>
    </citation>
    <scope>NUCLEOTIDE SEQUENCE [LARGE SCALE GENOMIC DNA]</scope>
    <source>
        <strain evidence="1">CM1030</strain>
        <tissue evidence="1">Blood</tissue>
    </source>
</reference>
<dbReference type="Proteomes" id="UP001529510">
    <property type="component" value="Unassembled WGS sequence"/>
</dbReference>
<protein>
    <submittedName>
        <fullName evidence="1">Uncharacterized protein</fullName>
    </submittedName>
</protein>
<proteinExistence type="predicted"/>
<evidence type="ECO:0000313" key="1">
    <source>
        <dbReference type="EMBL" id="KAL0177779.1"/>
    </source>
</evidence>
<name>A0ABD0PUR8_CIRMR</name>
<feature type="non-terminal residue" evidence="1">
    <location>
        <position position="1"/>
    </location>
</feature>
<evidence type="ECO:0000313" key="2">
    <source>
        <dbReference type="Proteomes" id="UP001529510"/>
    </source>
</evidence>